<dbReference type="InterPro" id="IPR010472">
    <property type="entry name" value="FH3_dom"/>
</dbReference>
<dbReference type="SMART" id="SM01140">
    <property type="entry name" value="Drf_GBD"/>
    <property type="match status" value="1"/>
</dbReference>
<dbReference type="EMBL" id="BTGD01000001">
    <property type="protein sequence ID" value="GMM53393.1"/>
    <property type="molecule type" value="Genomic_DNA"/>
</dbReference>
<dbReference type="GO" id="GO:1903475">
    <property type="term" value="P:mitotic actomyosin contractile ring assembly"/>
    <property type="evidence" value="ECO:0007669"/>
    <property type="project" value="UniProtKB-ARBA"/>
</dbReference>
<sequence length="1375" mass="152560">MVVRSRSLAPGAPISTSKDVAAPSPTATSLTHNAVPDKATIDRMFQEVLDSGAFFWGSAHDTLQNVSRARKWQLLCKVRQMDQESAQQAHSKSQMNTDQADIAFLRDLGSALEDPTSRLRALYQLEKRLRQKHFIARFVAGDYYVKLVDIIPMLDEGSQYAYFSSFKTLMNNMEARVKIVNNRVILRYFIDTMINDDSQLKIKLQACQLLLLLAYLDAEKGYDMIWTLLETKLQLWMNDIAEIVDNTAEIIEEMRRSGKAILQFPNPEHVITEYLSAVLFLINSIIEGYPLFNKKGFILEQLRNLEIHKLFFKMEKLDSTTIKEQIQNYKIKEEGVRMRINNEAPIFPTLSYGPILQALVQKTQDTPLEQPLGDLVKSLSAMLDTRTYSESIKLYKALSSMLAYLLEKFQTEVNEVLAPNSLLQESLERLLDGLQSDEIARRAMVDLKEAEDTVHELNVELKQIRSEKGLDDNEAIVQINHLKDALVVSKEAYDKLETRNKELAELLKDSKIKQERSATFERLQYKGKRRPMSVFESLKPDTSLPLASDIRRNSSFSHGIKESKKMMSLSSLLSGVGSSSSSMNTSGSALGSNHGSNGLVGLPGNGVNSSFIGPVGSNGNGGFNGSNAPGQGSGLFVGGGLSNGNNGNGNGSLYSLGTTNQQQGQSQKLNGSGVSIDTENTSGSYPLANSSSTHGNNYARGGSVVSVGSDNTGSNMEINDMQFTRVDGFPGSSFGNGPYMTLHGQQSTVSEMSDIAQNNGGTGPYSTMQPGKQSFSQISFGGEGGGVGGNAINGSTLSFKSDDMSDFDNALTPTASGPPPPPLPDLLTPIAPPPPPPPPLPESLAPPPPPPMPDSLLPNTVDTVEPTPEEKEEESSIPPPPPFPAGLKLGVEPPKAIDLKLKQIHWDKVDSVEHTIWADQSSLEEIFMGLKSSGILEDVNVSFQLKDVSSKTKKKKSADNAPKKISFLPRDLAQQFGINLHVFSAYSVSTLITKVLDCDSEVLRNTSVLEFFCKDDLGSIPQSLVKKYQPYGSDYLKNTPLQKSADALERSDQIFLGLCYNLRSYWQARSKALLLVMTYEKDYYDLVYKLQKIDDAVRTLKNSTKLKNALYIIYSIGNYMNKRSVGGIKISTLTKLAFVKSSTDSNQSFLHFIEKVIRFNYPDIYAFLDDIRLVEDMSSISLDYLSSECNEFAGKIEKVVYDVREGKLSNPELLHPDDQVIRKIKYKTTKAKTKAQLLQDQFKLTDRDVDKVMLLYGEDPKDAEGKRQFFKNIMDFVGAFRKCAKENMEREEMDRVYEQRKMLVEQKSNPPKDEDSGDDAVDALLAQLRGVSSKTEEPRLRRRDSRVLSKVDSKSSNDGELLERTQALISGIQNI</sequence>
<dbReference type="InterPro" id="IPR016024">
    <property type="entry name" value="ARM-type_fold"/>
</dbReference>
<dbReference type="InterPro" id="IPR011989">
    <property type="entry name" value="ARM-like"/>
</dbReference>
<dbReference type="PROSITE" id="PS51444">
    <property type="entry name" value="FH2"/>
    <property type="match status" value="1"/>
</dbReference>
<dbReference type="InterPro" id="IPR015425">
    <property type="entry name" value="FH2_Formin"/>
</dbReference>
<dbReference type="Proteomes" id="UP001377567">
    <property type="component" value="Unassembled WGS sequence"/>
</dbReference>
<organism evidence="7 8">
    <name type="scientific">Maudiozyma humilis</name>
    <name type="common">Sour dough yeast</name>
    <name type="synonym">Kazachstania humilis</name>
    <dbReference type="NCBI Taxonomy" id="51915"/>
    <lineage>
        <taxon>Eukaryota</taxon>
        <taxon>Fungi</taxon>
        <taxon>Dikarya</taxon>
        <taxon>Ascomycota</taxon>
        <taxon>Saccharomycotina</taxon>
        <taxon>Saccharomycetes</taxon>
        <taxon>Saccharomycetales</taxon>
        <taxon>Saccharomycetaceae</taxon>
        <taxon>Maudiozyma</taxon>
    </lineage>
</organism>
<dbReference type="GO" id="GO:0071474">
    <property type="term" value="P:cellular hyperosmotic response"/>
    <property type="evidence" value="ECO:0007669"/>
    <property type="project" value="UniProtKB-ARBA"/>
</dbReference>
<keyword evidence="8" id="KW-1185">Reference proteome</keyword>
<dbReference type="GO" id="GO:0043332">
    <property type="term" value="C:mating projection tip"/>
    <property type="evidence" value="ECO:0007669"/>
    <property type="project" value="TreeGrafter"/>
</dbReference>
<name>A0AAV5RQA2_MAUHU</name>
<proteinExistence type="inferred from homology"/>
<dbReference type="GO" id="GO:0051016">
    <property type="term" value="P:barbed-end actin filament capping"/>
    <property type="evidence" value="ECO:0007669"/>
    <property type="project" value="UniProtKB-ARBA"/>
</dbReference>
<evidence type="ECO:0000256" key="2">
    <source>
        <dbReference type="ARBA" id="ARBA00037935"/>
    </source>
</evidence>
<comment type="similarity">
    <text evidence="2">Belongs to the formin homology family. BNI1 subfamily.</text>
</comment>
<dbReference type="GO" id="GO:0005935">
    <property type="term" value="C:cellular bud neck"/>
    <property type="evidence" value="ECO:0007669"/>
    <property type="project" value="UniProtKB-ARBA"/>
</dbReference>
<dbReference type="GO" id="GO:0005938">
    <property type="term" value="C:cell cortex"/>
    <property type="evidence" value="ECO:0007669"/>
    <property type="project" value="UniProtKB-ARBA"/>
</dbReference>
<dbReference type="Pfam" id="PF06367">
    <property type="entry name" value="Drf_FH3"/>
    <property type="match status" value="1"/>
</dbReference>
<dbReference type="GO" id="GO:0005522">
    <property type="term" value="F:profilin binding"/>
    <property type="evidence" value="ECO:0007669"/>
    <property type="project" value="UniProtKB-ARBA"/>
</dbReference>
<reference evidence="7 8" key="1">
    <citation type="journal article" date="2023" name="Elife">
        <title>Identification of key yeast species and microbe-microbe interactions impacting larval growth of Drosophila in the wild.</title>
        <authorList>
            <person name="Mure A."/>
            <person name="Sugiura Y."/>
            <person name="Maeda R."/>
            <person name="Honda K."/>
            <person name="Sakurai N."/>
            <person name="Takahashi Y."/>
            <person name="Watada M."/>
            <person name="Katoh T."/>
            <person name="Gotoh A."/>
            <person name="Gotoh Y."/>
            <person name="Taniguchi I."/>
            <person name="Nakamura K."/>
            <person name="Hayashi T."/>
            <person name="Katayama T."/>
            <person name="Uemura T."/>
            <person name="Hattori Y."/>
        </authorList>
    </citation>
    <scope>NUCLEOTIDE SEQUENCE [LARGE SCALE GENOMIC DNA]</scope>
    <source>
        <strain evidence="7 8">KH-74</strain>
    </source>
</reference>
<dbReference type="GO" id="GO:0070649">
    <property type="term" value="P:formin-nucleated actin cable assembly"/>
    <property type="evidence" value="ECO:0007669"/>
    <property type="project" value="UniProtKB-ARBA"/>
</dbReference>
<feature type="region of interest" description="Disordered" evidence="4">
    <location>
        <begin position="1327"/>
        <end position="1360"/>
    </location>
</feature>
<dbReference type="GO" id="GO:0003779">
    <property type="term" value="F:actin binding"/>
    <property type="evidence" value="ECO:0007669"/>
    <property type="project" value="InterPro"/>
</dbReference>
<feature type="domain" description="FH2" evidence="6">
    <location>
        <begin position="891"/>
        <end position="1306"/>
    </location>
</feature>
<comment type="caution">
    <text evidence="7">The sequence shown here is derived from an EMBL/GenBank/DDBJ whole genome shotgun (WGS) entry which is preliminary data.</text>
</comment>
<feature type="coiled-coil region" evidence="3">
    <location>
        <begin position="440"/>
        <end position="513"/>
    </location>
</feature>
<dbReference type="Gene3D" id="1.20.58.2220">
    <property type="entry name" value="Formin, FH2 domain"/>
    <property type="match status" value="1"/>
</dbReference>
<dbReference type="GO" id="GO:0031267">
    <property type="term" value="F:small GTPase binding"/>
    <property type="evidence" value="ECO:0007669"/>
    <property type="project" value="InterPro"/>
</dbReference>
<dbReference type="GO" id="GO:0015629">
    <property type="term" value="C:actin cytoskeleton"/>
    <property type="evidence" value="ECO:0007669"/>
    <property type="project" value="UniProtKB-ARBA"/>
</dbReference>
<feature type="compositionally biased region" description="Pro residues" evidence="4">
    <location>
        <begin position="816"/>
        <end position="853"/>
    </location>
</feature>
<evidence type="ECO:0000313" key="7">
    <source>
        <dbReference type="EMBL" id="GMM53393.1"/>
    </source>
</evidence>
<evidence type="ECO:0000313" key="8">
    <source>
        <dbReference type="Proteomes" id="UP001377567"/>
    </source>
</evidence>
<dbReference type="SUPFAM" id="SSF101447">
    <property type="entry name" value="Formin homology 2 domain (FH2 domain)"/>
    <property type="match status" value="1"/>
</dbReference>
<feature type="region of interest" description="Disordered" evidence="4">
    <location>
        <begin position="648"/>
        <end position="713"/>
    </location>
</feature>
<evidence type="ECO:0000256" key="4">
    <source>
        <dbReference type="SAM" id="MobiDB-lite"/>
    </source>
</evidence>
<keyword evidence="1 3" id="KW-0175">Coiled coil</keyword>
<dbReference type="InterPro" id="IPR042201">
    <property type="entry name" value="FH2_Formin_sf"/>
</dbReference>
<dbReference type="FunFam" id="1.20.58.2220:FF:000006">
    <property type="entry name" value="Cytokinesis protein sepA"/>
    <property type="match status" value="1"/>
</dbReference>
<dbReference type="InterPro" id="IPR014768">
    <property type="entry name" value="GBD/FH3_dom"/>
</dbReference>
<dbReference type="SUPFAM" id="SSF48371">
    <property type="entry name" value="ARM repeat"/>
    <property type="match status" value="1"/>
</dbReference>
<dbReference type="Gene3D" id="1.25.10.10">
    <property type="entry name" value="Leucine-rich Repeat Variant"/>
    <property type="match status" value="1"/>
</dbReference>
<dbReference type="GO" id="GO:0045010">
    <property type="term" value="P:actin nucleation"/>
    <property type="evidence" value="ECO:0007669"/>
    <property type="project" value="UniProtKB-ARBA"/>
</dbReference>
<accession>A0AAV5RQA2</accession>
<feature type="region of interest" description="Disordered" evidence="4">
    <location>
        <begin position="1"/>
        <end position="31"/>
    </location>
</feature>
<evidence type="ECO:0000259" key="6">
    <source>
        <dbReference type="PROSITE" id="PS51444"/>
    </source>
</evidence>
<dbReference type="GO" id="GO:0032153">
    <property type="term" value="C:cell division site"/>
    <property type="evidence" value="ECO:0007669"/>
    <property type="project" value="UniProtKB-ARBA"/>
</dbReference>
<feature type="compositionally biased region" description="Polar residues" evidence="4">
    <location>
        <begin position="658"/>
        <end position="696"/>
    </location>
</feature>
<dbReference type="SMART" id="SM00498">
    <property type="entry name" value="FH2"/>
    <property type="match status" value="1"/>
</dbReference>
<gene>
    <name evidence="7" type="ORF">DAKH74_000090</name>
</gene>
<dbReference type="Gene3D" id="6.10.30.50">
    <property type="match status" value="1"/>
</dbReference>
<dbReference type="Pfam" id="PF02181">
    <property type="entry name" value="FH2"/>
    <property type="match status" value="1"/>
</dbReference>
<dbReference type="PANTHER" id="PTHR47102:SF1">
    <property type="entry name" value="BNI1-RELATED PROTEIN 1"/>
    <property type="match status" value="1"/>
</dbReference>
<dbReference type="InterPro" id="IPR010473">
    <property type="entry name" value="GTPase-bd"/>
</dbReference>
<feature type="domain" description="GBD/FH3" evidence="5">
    <location>
        <begin position="33"/>
        <end position="413"/>
    </location>
</feature>
<evidence type="ECO:0000256" key="3">
    <source>
        <dbReference type="SAM" id="Coils"/>
    </source>
</evidence>
<dbReference type="PROSITE" id="PS51232">
    <property type="entry name" value="GBD_FH3"/>
    <property type="match status" value="1"/>
</dbReference>
<evidence type="ECO:0000256" key="1">
    <source>
        <dbReference type="ARBA" id="ARBA00023054"/>
    </source>
</evidence>
<dbReference type="SMART" id="SM01139">
    <property type="entry name" value="Drf_FH3"/>
    <property type="match status" value="1"/>
</dbReference>
<evidence type="ECO:0000259" key="5">
    <source>
        <dbReference type="PROSITE" id="PS51232"/>
    </source>
</evidence>
<feature type="region of interest" description="Disordered" evidence="4">
    <location>
        <begin position="799"/>
        <end position="884"/>
    </location>
</feature>
<dbReference type="InterPro" id="IPR051661">
    <property type="entry name" value="Actin_filament_regulator"/>
</dbReference>
<protein>
    <submittedName>
        <fullName evidence="7">Formin</fullName>
    </submittedName>
</protein>
<feature type="compositionally biased region" description="Basic and acidic residues" evidence="4">
    <location>
        <begin position="1334"/>
        <end position="1360"/>
    </location>
</feature>
<dbReference type="PANTHER" id="PTHR47102">
    <property type="entry name" value="PROTEIN BNI1"/>
    <property type="match status" value="1"/>
</dbReference>